<keyword evidence="3" id="KW-1185">Reference proteome</keyword>
<evidence type="ECO:0000313" key="3">
    <source>
        <dbReference type="Proteomes" id="UP001381693"/>
    </source>
</evidence>
<feature type="compositionally biased region" description="Pro residues" evidence="1">
    <location>
        <begin position="585"/>
        <end position="597"/>
    </location>
</feature>
<dbReference type="EMBL" id="JAXCGZ010016986">
    <property type="protein sequence ID" value="KAK7069310.1"/>
    <property type="molecule type" value="Genomic_DNA"/>
</dbReference>
<reference evidence="2 3" key="1">
    <citation type="submission" date="2023-11" db="EMBL/GenBank/DDBJ databases">
        <title>Halocaridina rubra genome assembly.</title>
        <authorList>
            <person name="Smith C."/>
        </authorList>
    </citation>
    <scope>NUCLEOTIDE SEQUENCE [LARGE SCALE GENOMIC DNA]</scope>
    <source>
        <strain evidence="2">EP-1</strain>
        <tissue evidence="2">Whole</tissue>
    </source>
</reference>
<dbReference type="Proteomes" id="UP001381693">
    <property type="component" value="Unassembled WGS sequence"/>
</dbReference>
<comment type="caution">
    <text evidence="2">The sequence shown here is derived from an EMBL/GenBank/DDBJ whole genome shotgun (WGS) entry which is preliminary data.</text>
</comment>
<dbReference type="AlphaFoldDB" id="A0AAN9A1V7"/>
<sequence>MAEATEDVEDMADKDHSSSNINDELPIPPTSLVYNSASDANFENSGIVLDGTCESVVIANTVENADEQKNQNRSENERTDNRVWCYAGNVQKEGAQTDNLDNSKCDNQEDTCKNKKELGIIDPETEKIPDDSLSNKKLKVVLNLDGLRESKGLLYIGCRDEKKKTNPCKIVEWFTPDFLNLHGVYAIKEEEPFLLRVFTRNHESTNRGIRKKGGRKVMLMGQEVFGDVLLACGHCGYWSHEGSNVRRHLKKSVCLKERGYTKEDLAGLDRIERRKFLRRLAAAKCRAKKKAKVTSFETAADGNQVDSVNNKDCDANGYPQYNLSSGLQGDTYAECLTDVQENCLGTTPNRPNGVPNGVSHSLNSALKSVPPPAKVKRKPPKHKALSLGPAIVKEVVQRVSYDIYTLNENNERIAWKPPSCHKYSQGDRLCQIVFKGARMKRRCMDLPIPMVLIYRKLDCKMHHCNFTLFHPSARVAFKNDPLAKASVNVKMYGDIVMTQEFYHYFVSLLSIMKMKSSQTARHLTSVWETIITERLGTSSIPDEHRKVITLSKQTVKSIWSCIEEEAGSKGSVKLMRGSKKKKKPPSQPTPAVAPVPPPDLSCVNHHPPLPVGACAVGPVPISQSGMQHHCMKRINHIQPKPPPPPPPPKPPMMTAPPPPHNHMQQPPHAPVSHAHWLSQGPQYPHNMAPYPMAPPPAPEYYPMPGHFMAQYTPATMGTSP</sequence>
<accession>A0AAN9A1V7</accession>
<organism evidence="2 3">
    <name type="scientific">Halocaridina rubra</name>
    <name type="common">Hawaiian red shrimp</name>
    <dbReference type="NCBI Taxonomy" id="373956"/>
    <lineage>
        <taxon>Eukaryota</taxon>
        <taxon>Metazoa</taxon>
        <taxon>Ecdysozoa</taxon>
        <taxon>Arthropoda</taxon>
        <taxon>Crustacea</taxon>
        <taxon>Multicrustacea</taxon>
        <taxon>Malacostraca</taxon>
        <taxon>Eumalacostraca</taxon>
        <taxon>Eucarida</taxon>
        <taxon>Decapoda</taxon>
        <taxon>Pleocyemata</taxon>
        <taxon>Caridea</taxon>
        <taxon>Atyoidea</taxon>
        <taxon>Atyidae</taxon>
        <taxon>Halocaridina</taxon>
    </lineage>
</organism>
<evidence type="ECO:0000256" key="1">
    <source>
        <dbReference type="SAM" id="MobiDB-lite"/>
    </source>
</evidence>
<feature type="region of interest" description="Disordered" evidence="1">
    <location>
        <begin position="1"/>
        <end position="27"/>
    </location>
</feature>
<feature type="region of interest" description="Disordered" evidence="1">
    <location>
        <begin position="635"/>
        <end position="680"/>
    </location>
</feature>
<feature type="region of interest" description="Disordered" evidence="1">
    <location>
        <begin position="570"/>
        <end position="597"/>
    </location>
</feature>
<gene>
    <name evidence="2" type="ORF">SK128_012750</name>
</gene>
<protein>
    <submittedName>
        <fullName evidence="2">Uncharacterized protein</fullName>
    </submittedName>
</protein>
<feature type="compositionally biased region" description="Acidic residues" evidence="1">
    <location>
        <begin position="1"/>
        <end position="10"/>
    </location>
</feature>
<evidence type="ECO:0000313" key="2">
    <source>
        <dbReference type="EMBL" id="KAK7069310.1"/>
    </source>
</evidence>
<feature type="compositionally biased region" description="Pro residues" evidence="1">
    <location>
        <begin position="639"/>
        <end position="660"/>
    </location>
</feature>
<name>A0AAN9A1V7_HALRR</name>
<proteinExistence type="predicted"/>